<organism evidence="2 3">
    <name type="scientific">Shouchella lehensis G1</name>
    <dbReference type="NCBI Taxonomy" id="1246626"/>
    <lineage>
        <taxon>Bacteria</taxon>
        <taxon>Bacillati</taxon>
        <taxon>Bacillota</taxon>
        <taxon>Bacilli</taxon>
        <taxon>Bacillales</taxon>
        <taxon>Bacillaceae</taxon>
        <taxon>Shouchella</taxon>
    </lineage>
</organism>
<feature type="domain" description="VOC" evidence="1">
    <location>
        <begin position="3"/>
        <end position="130"/>
    </location>
</feature>
<accession>A0A060LX32</accession>
<dbReference type="STRING" id="1246626.BleG1_1752"/>
<dbReference type="EMBL" id="CP003923">
    <property type="protein sequence ID" value="AIC94330.1"/>
    <property type="molecule type" value="Genomic_DNA"/>
</dbReference>
<evidence type="ECO:0000313" key="3">
    <source>
        <dbReference type="Proteomes" id="UP000027142"/>
    </source>
</evidence>
<dbReference type="SUPFAM" id="SSF54593">
    <property type="entry name" value="Glyoxalase/Bleomycin resistance protein/Dihydroxybiphenyl dioxygenase"/>
    <property type="match status" value="1"/>
</dbReference>
<dbReference type="PROSITE" id="PS51819">
    <property type="entry name" value="VOC"/>
    <property type="match status" value="1"/>
</dbReference>
<sequence>MTTKVFVNFPVRDLEKSTHFYQQLGFEKNEMFSNEHASAMLWDDHFSIMLLTHDFYKQFLQGKTIADTQKTSAALIAFEMKSADAIKQFAKKAKENGGHYHRIDHGIPEEHMFGLEVADLDGNTLEPMWMAPTQSS</sequence>
<protein>
    <submittedName>
        <fullName evidence="2">Glyoxalase family protein</fullName>
    </submittedName>
</protein>
<dbReference type="PANTHER" id="PTHR36503:SF2">
    <property type="entry name" value="BLR2408 PROTEIN"/>
    <property type="match status" value="1"/>
</dbReference>
<keyword evidence="3" id="KW-1185">Reference proteome</keyword>
<dbReference type="PATRIC" id="fig|1246626.3.peg.1745"/>
<dbReference type="Gene3D" id="3.10.180.10">
    <property type="entry name" value="2,3-Dihydroxybiphenyl 1,2-Dioxygenase, domain 1"/>
    <property type="match status" value="1"/>
</dbReference>
<dbReference type="InterPro" id="IPR053863">
    <property type="entry name" value="Glyoxy/Ble-like_N"/>
</dbReference>
<dbReference type="PANTHER" id="PTHR36503">
    <property type="entry name" value="BLR2520 PROTEIN"/>
    <property type="match status" value="1"/>
</dbReference>
<name>A0A060LX32_9BACI</name>
<proteinExistence type="predicted"/>
<evidence type="ECO:0000259" key="1">
    <source>
        <dbReference type="PROSITE" id="PS51819"/>
    </source>
</evidence>
<dbReference type="OrthoDB" id="9798430at2"/>
<dbReference type="HOGENOM" id="CLU_046006_21_0_9"/>
<dbReference type="RefSeq" id="WP_038479560.1">
    <property type="nucleotide sequence ID" value="NZ_CP003923.1"/>
</dbReference>
<gene>
    <name evidence="2" type="ORF">BleG1_1752</name>
</gene>
<dbReference type="InterPro" id="IPR029068">
    <property type="entry name" value="Glyas_Bleomycin-R_OHBP_Dase"/>
</dbReference>
<dbReference type="KEGG" id="ble:BleG1_1752"/>
<reference evidence="2 3" key="1">
    <citation type="journal article" date="2014" name="Gene">
        <title>A comparative genomic analysis of the alkalitolerant soil bacterium Bacillus lehensis G1.</title>
        <authorList>
            <person name="Noor Y.M."/>
            <person name="Samsulrizal N.H."/>
            <person name="Jema'on N.A."/>
            <person name="Low K.O."/>
            <person name="Ramli A.N."/>
            <person name="Alias N.I."/>
            <person name="Damis S.I."/>
            <person name="Fuzi S.F."/>
            <person name="Isa M.N."/>
            <person name="Murad A.M."/>
            <person name="Raih M.F."/>
            <person name="Bakar F.D."/>
            <person name="Najimudin N."/>
            <person name="Mahadi N.M."/>
            <person name="Illias R.M."/>
        </authorList>
    </citation>
    <scope>NUCLEOTIDE SEQUENCE [LARGE SCALE GENOMIC DNA]</scope>
    <source>
        <strain evidence="2 3">G1</strain>
    </source>
</reference>
<dbReference type="eggNOG" id="COG3607">
    <property type="taxonomic scope" value="Bacteria"/>
</dbReference>
<dbReference type="InterPro" id="IPR037523">
    <property type="entry name" value="VOC_core"/>
</dbReference>
<dbReference type="Pfam" id="PF22677">
    <property type="entry name" value="Ble-like_N"/>
    <property type="match status" value="1"/>
</dbReference>
<dbReference type="Proteomes" id="UP000027142">
    <property type="component" value="Chromosome"/>
</dbReference>
<evidence type="ECO:0000313" key="2">
    <source>
        <dbReference type="EMBL" id="AIC94330.1"/>
    </source>
</evidence>
<dbReference type="AlphaFoldDB" id="A0A060LX32"/>